<reference evidence="1" key="1">
    <citation type="journal article" date="2020" name="mSystems">
        <title>Genome- and Community-Level Interaction Insights into Carbon Utilization and Element Cycling Functions of Hydrothermarchaeota in Hydrothermal Sediment.</title>
        <authorList>
            <person name="Zhou Z."/>
            <person name="Liu Y."/>
            <person name="Xu W."/>
            <person name="Pan J."/>
            <person name="Luo Z.H."/>
            <person name="Li M."/>
        </authorList>
    </citation>
    <scope>NUCLEOTIDE SEQUENCE [LARGE SCALE GENOMIC DNA]</scope>
    <source>
        <strain evidence="1">SpSt-1071</strain>
    </source>
</reference>
<sequence length="160" mass="17645">MVRMGVDPGAWISAVAVVRVEREEAEILHAEMVPNELLSSRVADLVEAHGVEEAVIERPSKGPWKRGVSKEHLKVLKAVGDEVEKVLEERGVSVKRPLPSRADAWYGEGSPGWRQRLTGLLRPSEEDVRAVLRGLARRKALKGPVPRTKHLVDAVGMTLV</sequence>
<protein>
    <recommendedName>
        <fullName evidence="2">DUF429 domain-containing protein</fullName>
    </recommendedName>
</protein>
<dbReference type="AlphaFoldDB" id="A0A7C5VG81"/>
<name>A0A7C5VG81_9DEIN</name>
<accession>A0A7C5VG81</accession>
<dbReference type="EMBL" id="DRXE01000240">
    <property type="protein sequence ID" value="HHM68367.1"/>
    <property type="molecule type" value="Genomic_DNA"/>
</dbReference>
<proteinExistence type="predicted"/>
<evidence type="ECO:0008006" key="2">
    <source>
        <dbReference type="Google" id="ProtNLM"/>
    </source>
</evidence>
<gene>
    <name evidence="1" type="ORF">ENM28_06665</name>
</gene>
<organism evidence="1">
    <name type="scientific">Thermus caliditerrae</name>
    <dbReference type="NCBI Taxonomy" id="1330700"/>
    <lineage>
        <taxon>Bacteria</taxon>
        <taxon>Thermotogati</taxon>
        <taxon>Deinococcota</taxon>
        <taxon>Deinococci</taxon>
        <taxon>Thermales</taxon>
        <taxon>Thermaceae</taxon>
        <taxon>Thermus</taxon>
    </lineage>
</organism>
<evidence type="ECO:0000313" key="1">
    <source>
        <dbReference type="EMBL" id="HHM68367.1"/>
    </source>
</evidence>
<comment type="caution">
    <text evidence="1">The sequence shown here is derived from an EMBL/GenBank/DDBJ whole genome shotgun (WGS) entry which is preliminary data.</text>
</comment>